<evidence type="ECO:0000313" key="2">
    <source>
        <dbReference type="EMBL" id="AAS62280.1"/>
    </source>
</evidence>
<organism evidence="1 4">
    <name type="scientific">Yersinia pestis</name>
    <dbReference type="NCBI Taxonomy" id="632"/>
    <lineage>
        <taxon>Bacteria</taxon>
        <taxon>Pseudomonadati</taxon>
        <taxon>Pseudomonadota</taxon>
        <taxon>Gammaproteobacteria</taxon>
        <taxon>Enterobacterales</taxon>
        <taxon>Yersiniaceae</taxon>
        <taxon>Yersinia</taxon>
    </lineage>
</organism>
<dbReference type="PIR" id="AE0278">
    <property type="entry name" value="AE0278"/>
</dbReference>
<reference evidence="2" key="2">
    <citation type="submission" date="2003-04" db="EMBL/GenBank/DDBJ databases">
        <authorList>
            <person name="Song Y."/>
            <person name="Tong Z."/>
            <person name="Wang L."/>
            <person name="Han Y."/>
            <person name="Zhang J."/>
            <person name="Pei D."/>
            <person name="Wang J."/>
            <person name="Zhou D."/>
            <person name="Han Y."/>
            <person name="Pang X."/>
            <person name="Zhai J."/>
            <person name="Chen F."/>
            <person name="Qin H."/>
            <person name="Wang J."/>
            <person name="Li S."/>
            <person name="Guo Z."/>
            <person name="Ye C."/>
            <person name="Du Z."/>
            <person name="Lin W."/>
            <person name="Wang J."/>
            <person name="Yu J."/>
            <person name="Yang H."/>
            <person name="Wang J."/>
            <person name="Huang P."/>
            <person name="Yang R."/>
        </authorList>
    </citation>
    <scope>NUCLEOTIDE SEQUENCE</scope>
    <source>
        <strain evidence="2">91001</strain>
    </source>
</reference>
<reference evidence="2" key="4">
    <citation type="submission" date="2016-05" db="EMBL/GenBank/DDBJ databases">
        <title>Reannotation of Yersinia pestis strain 91001 based on omics data.</title>
        <authorList>
            <person name="Yiqing M."/>
        </authorList>
    </citation>
    <scope>NUCLEOTIDE SEQUENCE</scope>
    <source>
        <strain evidence="2">91001</strain>
    </source>
</reference>
<accession>A0A7Y8URV5</accession>
<dbReference type="EMBL" id="AE017042">
    <property type="protein sequence ID" value="AAS62280.1"/>
    <property type="molecule type" value="Genomic_DNA"/>
</dbReference>
<evidence type="ECO:0000313" key="4">
    <source>
        <dbReference type="Proteomes" id="UP000002490"/>
    </source>
</evidence>
<dbReference type="Proteomes" id="UP000002490">
    <property type="component" value="Chromosome"/>
</dbReference>
<dbReference type="OrthoDB" id="450143at2"/>
<evidence type="ECO:0000313" key="1">
    <source>
        <dbReference type="EMBL" id="AAM85677.1"/>
    </source>
</evidence>
<sequence>MMRIHQENTAKKLYRRVNTTTRHRSNNPGAEYRWERYKQKATDENMPQRASMHGKQKRGLDYSPLFMFLLTKVGQQWDEVYSHAVKRLDKPEPIFWMVALHSHEQRDYVRCGDTCFYHGLYVDDAGILQKVNPSLSAEDIPMTCQCCTHTFNGVVVT</sequence>
<reference evidence="3" key="3">
    <citation type="journal article" date="2004" name="DNA Res.">
        <title>Complete genome sequence of Yersinia pestis strain 91001, an isolate avirulent to humans.</title>
        <authorList>
            <person name="Song Y."/>
            <person name="Tong Z."/>
            <person name="Wang J."/>
            <person name="Wang L."/>
            <person name="Guo Z."/>
            <person name="Han Y."/>
            <person name="Zhang J."/>
            <person name="Pei D."/>
            <person name="Zhou D."/>
            <person name="Qin H."/>
            <person name="Pang X."/>
            <person name="Han Y."/>
            <person name="Zhai J."/>
            <person name="Li M."/>
            <person name="Cui B."/>
            <person name="Qi Z."/>
            <person name="Jin L."/>
            <person name="Dai R."/>
            <person name="Chen F."/>
            <person name="Li S."/>
            <person name="Ye C."/>
            <person name="Du Z."/>
            <person name="Lin W."/>
            <person name="Wang J."/>
            <person name="Yu J."/>
            <person name="Yang H."/>
            <person name="Wang J."/>
            <person name="Huang P."/>
            <person name="Yang R."/>
        </authorList>
    </citation>
    <scope>NUCLEOTIDE SEQUENCE [LARGE SCALE GENOMIC DNA]</scope>
    <source>
        <strain evidence="3">91001 / Biovar Mediaevalis</strain>
    </source>
</reference>
<gene>
    <name evidence="1" type="ordered locus">y2114</name>
    <name evidence="2" type="ordered locus">YP_2068</name>
</gene>
<dbReference type="EMBL" id="AE009952">
    <property type="protein sequence ID" value="AAM85677.1"/>
    <property type="molecule type" value="Genomic_DNA"/>
</dbReference>
<dbReference type="AlphaFoldDB" id="A0A7Y8URV5"/>
<reference evidence="1 4" key="1">
    <citation type="journal article" date="2002" name="J. Bacteriol.">
        <title>Genome sequence of Yersinia pestis KIM.</title>
        <authorList>
            <person name="Deng W."/>
            <person name="Burland V."/>
            <person name="Plunkett G.III."/>
            <person name="Boutin A."/>
            <person name="Mayhew G.F."/>
            <person name="Liss P."/>
            <person name="Perna N.T."/>
            <person name="Rose D.J."/>
            <person name="Mau B."/>
            <person name="Zhou S."/>
            <person name="Schwartz D.C."/>
            <person name="Fetherston J.D."/>
            <person name="Lindler L.E."/>
            <person name="Brubaker R.R."/>
            <person name="Plana G.V."/>
            <person name="Straley S.C."/>
            <person name="McDonough K.A."/>
            <person name="Nilles M.L."/>
            <person name="Matson J.S."/>
            <person name="Blattner F.R."/>
            <person name="Perry R.D."/>
        </authorList>
    </citation>
    <scope>NUCLEOTIDE SEQUENCE [LARGE SCALE GENOMIC DNA]</scope>
    <source>
        <strain evidence="1">KIM</strain>
        <strain evidence="4">KIM10+ / Biovar Mediaevalis</strain>
    </source>
</reference>
<evidence type="ECO:0000313" key="3">
    <source>
        <dbReference type="Proteomes" id="UP000001019"/>
    </source>
</evidence>
<proteinExistence type="predicted"/>
<dbReference type="KEGG" id="ypm:YP_2068"/>
<name>A0A7Y8URV5_YERPE</name>
<dbReference type="Proteomes" id="UP000001019">
    <property type="component" value="Chromosome"/>
</dbReference>
<protein>
    <submittedName>
        <fullName evidence="1">Uncharacterized protein</fullName>
    </submittedName>
</protein>
<dbReference type="KEGG" id="ypk:y2114"/>